<gene>
    <name evidence="1" type="ORF">GQ602_007283</name>
</gene>
<comment type="caution">
    <text evidence="1">The sequence shown here is derived from an EMBL/GenBank/DDBJ whole genome shotgun (WGS) entry which is preliminary data.</text>
</comment>
<reference evidence="1 2" key="1">
    <citation type="journal article" date="2020" name="G3 (Bethesda)">
        <title>Genetic Underpinnings of Host Manipulation by Ophiocordyceps as Revealed by Comparative Transcriptomics.</title>
        <authorList>
            <person name="Will I."/>
            <person name="Das B."/>
            <person name="Trinh T."/>
            <person name="Brachmann A."/>
            <person name="Ohm R.A."/>
            <person name="de Bekker C."/>
        </authorList>
    </citation>
    <scope>NUCLEOTIDE SEQUENCE [LARGE SCALE GENOMIC DNA]</scope>
    <source>
        <strain evidence="1 2">EC05</strain>
    </source>
</reference>
<dbReference type="OrthoDB" id="5428038at2759"/>
<organism evidence="1 2">
    <name type="scientific">Ophiocordyceps camponoti-floridani</name>
    <dbReference type="NCBI Taxonomy" id="2030778"/>
    <lineage>
        <taxon>Eukaryota</taxon>
        <taxon>Fungi</taxon>
        <taxon>Dikarya</taxon>
        <taxon>Ascomycota</taxon>
        <taxon>Pezizomycotina</taxon>
        <taxon>Sordariomycetes</taxon>
        <taxon>Hypocreomycetidae</taxon>
        <taxon>Hypocreales</taxon>
        <taxon>Ophiocordycipitaceae</taxon>
        <taxon>Ophiocordyceps</taxon>
    </lineage>
</organism>
<name>A0A8H4VAM9_9HYPO</name>
<accession>A0A8H4VAM9</accession>
<dbReference type="EMBL" id="JAACLJ010000009">
    <property type="protein sequence ID" value="KAF4581146.1"/>
    <property type="molecule type" value="Genomic_DNA"/>
</dbReference>
<sequence>MPSRATANCPRVVCRPLPAPHAPRRALDEPHPIRRRSFYSYDGPLEFRRRVGRRRHMTRLVPDTPEFPLIWRFDIPPATNKLQWQPPTTAEYRRQKNQLPSSTRLATSLIAWLKRLALDSDADVSAVKDESVQTQAEAEAARTITKAEAVRTTTQAEAVQGIATAEAGQTAADVEPIQTTAQAEAIQTTTEDEAVRAFAEAEVVKTLADAEPLQASTQAEAAQTIAEAGAMPMTVTSTTGFPEEIALLRRAVCRKQTRIMTAKLFRLCRACQLSIWDRVKRGQLSVSVVQHLLDPLDRATRDRIPATVADSMVFMIRSTVIRAMGKIQEQEQEDKRSISWDLWLAVAERICAVKQDVHVLFLFNRLMCLMPVSLRSQIPPTPIAELGLLLIAAQAEQCLVSGRRLHQMVKFNEALSKLTETRRQEVNDMMRNSVLQQHRGLRLCFSWLLLKALDSHTSDSDFILDYRAVTKPGTRLDSLQLWHLAAARLLVAGALPPGQTISTMPSMPMSRRWTILIRVLLPLDDNQRQLRNLCSLLAGIDGFQTMAQAIANLPHGDMPMDDAQLNMVLTVTRACGHHNLALTLFDAFLLRRRSRYQLAAWSWSLWAEHVEAIIKDSSINPRWAWRVLGHVTRCDDACPVAAASEVEAKVKLLIKMSRWFLGAAHLTDRQKLRELTRCLKYQRKLMDRIASSTLLGLTNVITRDLQRGEQGRQTRIDWLLDLTEEAHGVGEAERTAAVLEKWRSVNRERVPPLEMMA</sequence>
<keyword evidence="2" id="KW-1185">Reference proteome</keyword>
<dbReference type="AlphaFoldDB" id="A0A8H4VAM9"/>
<evidence type="ECO:0000313" key="2">
    <source>
        <dbReference type="Proteomes" id="UP000562929"/>
    </source>
</evidence>
<protein>
    <submittedName>
        <fullName evidence="1">Fungal specific transcription factor domain containing protein</fullName>
    </submittedName>
</protein>
<evidence type="ECO:0000313" key="1">
    <source>
        <dbReference type="EMBL" id="KAF4581146.1"/>
    </source>
</evidence>
<proteinExistence type="predicted"/>
<dbReference type="Proteomes" id="UP000562929">
    <property type="component" value="Unassembled WGS sequence"/>
</dbReference>